<organism evidence="1">
    <name type="scientific">Nephila pilipes</name>
    <name type="common">Giant wood spider</name>
    <name type="synonym">Nephila maculata</name>
    <dbReference type="NCBI Taxonomy" id="299642"/>
    <lineage>
        <taxon>Eukaryota</taxon>
        <taxon>Metazoa</taxon>
        <taxon>Ecdysozoa</taxon>
        <taxon>Arthropoda</taxon>
        <taxon>Chelicerata</taxon>
        <taxon>Arachnida</taxon>
        <taxon>Araneae</taxon>
        <taxon>Araneomorphae</taxon>
        <taxon>Entelegynae</taxon>
        <taxon>Araneoidea</taxon>
        <taxon>Nephilidae</taxon>
        <taxon>Nephila</taxon>
    </lineage>
</organism>
<reference evidence="1" key="1">
    <citation type="submission" date="2013-07" db="EMBL/GenBank/DDBJ databases">
        <title>Nephila pilipes venom gland.</title>
        <authorList>
            <person name="Huo L.J."/>
        </authorList>
    </citation>
    <scope>NUCLEOTIDE SEQUENCE</scope>
    <source>
        <tissue evidence="1">Venom gland</tissue>
    </source>
</reference>
<protein>
    <submittedName>
        <fullName evidence="1">BLTX177</fullName>
    </submittedName>
</protein>
<evidence type="ECO:0000313" key="1">
    <source>
        <dbReference type="EMBL" id="AII97575.1"/>
    </source>
</evidence>
<dbReference type="EMBL" id="KF433251">
    <property type="protein sequence ID" value="AII97575.1"/>
    <property type="molecule type" value="mRNA"/>
</dbReference>
<sequence>MNCIRTVFT</sequence>
<proteinExistence type="evidence at transcript level"/>
<name>A0A076KUD6_NEPPI</name>
<accession>A0A076KUD6</accession>